<protein>
    <submittedName>
        <fullName evidence="2">Uncharacterized protein</fullName>
    </submittedName>
</protein>
<dbReference type="AlphaFoldDB" id="A0A0F6Y009"/>
<dbReference type="EMBL" id="CP011074">
    <property type="protein sequence ID" value="AKF92704.1"/>
    <property type="molecule type" value="Genomic_DNA"/>
</dbReference>
<sequence length="78" mass="9591">MVRKIKNDEQFMRSVEWLVEKAYQIEHPLMDEKSKAELIAKYDYVSERVIEYRKRDLDKLLYPKEQVQKVNLSDWLNE</sequence>
<organism evidence="2">
    <name type="scientific">Brevibacillus laterosporus</name>
    <name type="common">Bacillus laterosporus</name>
    <dbReference type="NCBI Taxonomy" id="1465"/>
    <lineage>
        <taxon>Bacteria</taxon>
        <taxon>Bacillati</taxon>
        <taxon>Bacillota</taxon>
        <taxon>Bacilli</taxon>
        <taxon>Bacillales</taxon>
        <taxon>Paenibacillaceae</taxon>
        <taxon>Brevibacillus</taxon>
    </lineage>
</organism>
<reference evidence="2" key="1">
    <citation type="submission" date="2015-03" db="EMBL/GenBank/DDBJ databases">
        <title>MIGS Cultured Bacterial/Archaeal sample from Brevibacillus laterosporus.</title>
        <authorList>
            <person name="Zeng D."/>
            <person name="Zhu L."/>
            <person name="Dong G."/>
            <person name="Ye W."/>
            <person name="Ren D."/>
            <person name="Wu L."/>
            <person name="Xu J."/>
            <person name="Li G."/>
            <person name="Guo L."/>
        </authorList>
    </citation>
    <scope>NUCLEOTIDE SEQUENCE</scope>
    <source>
        <strain evidence="2">B9</strain>
    </source>
</reference>
<accession>A0A0F6Y009</accession>
<gene>
    <name evidence="1" type="ORF">EX87_02690</name>
    <name evidence="2" type="ORF">EX87_14425</name>
</gene>
<proteinExistence type="predicted"/>
<dbReference type="RefSeq" id="WP_031411335.1">
    <property type="nucleotide sequence ID" value="NZ_CP011074.1"/>
</dbReference>
<name>A0A0F6Y009_BRELA</name>
<evidence type="ECO:0000313" key="1">
    <source>
        <dbReference type="EMBL" id="AKF92704.1"/>
    </source>
</evidence>
<evidence type="ECO:0000313" key="2">
    <source>
        <dbReference type="EMBL" id="AKF94706.1"/>
    </source>
</evidence>
<dbReference type="EMBL" id="CP011074">
    <property type="protein sequence ID" value="AKF94706.1"/>
    <property type="molecule type" value="Genomic_DNA"/>
</dbReference>